<dbReference type="InterPro" id="IPR036770">
    <property type="entry name" value="Ankyrin_rpt-contain_sf"/>
</dbReference>
<reference evidence="9" key="2">
    <citation type="submission" date="2025-08" db="UniProtKB">
        <authorList>
            <consortium name="RefSeq"/>
        </authorList>
    </citation>
    <scope>IDENTIFICATION</scope>
</reference>
<dbReference type="PANTHER" id="PTHR24186:SF37">
    <property type="entry name" value="PGG DOMAIN-CONTAINING PROTEIN"/>
    <property type="match status" value="1"/>
</dbReference>
<dbReference type="Gene3D" id="1.25.40.20">
    <property type="entry name" value="Ankyrin repeat-containing domain"/>
    <property type="match status" value="3"/>
</dbReference>
<dbReference type="SUPFAM" id="SSF48403">
    <property type="entry name" value="Ankyrin repeat"/>
    <property type="match status" value="1"/>
</dbReference>
<dbReference type="OrthoDB" id="1281156at2759"/>
<evidence type="ECO:0000256" key="3">
    <source>
        <dbReference type="ARBA" id="ARBA00022737"/>
    </source>
</evidence>
<keyword evidence="6" id="KW-0472">Membrane</keyword>
<evidence type="ECO:0000256" key="4">
    <source>
        <dbReference type="ARBA" id="ARBA00022989"/>
    </source>
</evidence>
<protein>
    <submittedName>
        <fullName evidence="9">Ankyrin repeat-containing protein At3g12360</fullName>
    </submittedName>
</protein>
<dbReference type="SMR" id="A0A1S3XW15"/>
<proteinExistence type="predicted"/>
<dbReference type="RefSeq" id="XP_016444065.1">
    <property type="nucleotide sequence ID" value="XM_016588579.1"/>
</dbReference>
<dbReference type="PROSITE" id="PS50088">
    <property type="entry name" value="ANK_REPEAT"/>
    <property type="match status" value="4"/>
</dbReference>
<dbReference type="PaxDb" id="4097-A0A1S3XW15"/>
<dbReference type="PROSITE" id="PS50297">
    <property type="entry name" value="ANK_REP_REGION"/>
    <property type="match status" value="4"/>
</dbReference>
<dbReference type="Pfam" id="PF12796">
    <property type="entry name" value="Ank_2"/>
    <property type="match status" value="3"/>
</dbReference>
<dbReference type="AlphaFoldDB" id="A0A1S3XW15"/>
<dbReference type="PANTHER" id="PTHR24186">
    <property type="entry name" value="PROTEIN PHOSPHATASE 1 REGULATORY SUBUNIT"/>
    <property type="match status" value="1"/>
</dbReference>
<sequence length="606" mass="67318">MDRRLYEAVFKGDIPAIHKLIEEDENIIKQTIPGSLHTILHLAARLGHVELATAIVKLFPEMASAENRDLETPLHEACREGRIEIVRILLENDPWVGYKTNLWDKSVLYVACERGRIEVVKHLLNNVQRLLMLEVDMLTSSLHVAASSGHTEIVKEVVKVRPDFAWKKDLNGCNPLHIACSKGHLDITRELLKLDMDLSAQQDNEGRTPLHWGVIKGRVSIIDEILSVSLESAEMITKNGETILHLAVKNNHFEVLKFLMESLNVSNLMSVQDNDGNTILHLATVRKLTTMVIYLLKLGIEVNALNQKGYTALDVVEADASNSGALAIIPALQEAGAKRCDQLPPVFQDIQQLASPNPGLNMVPWPRKSTFESPSSSSQYSSNHQRKHNTNSYRATRAKKIELQSEGLRNARKTITVVAVLIATVTFAAGINPPGGFNQLSGKALLGKSAAFKVFLVCNIVALFLSLGIVNVLVSVIPFKRKSMMKLMVATHKVMWISTFFMASAYIAAIWAIMPQGKGSNWVLSEVVVIGGGCTLAVFLSLGILLVRQMQRKTDWRKRRENKKMKEESPKSNTSTVEEMKVVKKDSHEGSSNSDVDSSDQGYHLY</sequence>
<evidence type="ECO:0000313" key="8">
    <source>
        <dbReference type="Proteomes" id="UP000790787"/>
    </source>
</evidence>
<evidence type="ECO:0000256" key="2">
    <source>
        <dbReference type="ARBA" id="ARBA00022692"/>
    </source>
</evidence>
<evidence type="ECO:0000313" key="9">
    <source>
        <dbReference type="RefSeq" id="XP_016444065.1"/>
    </source>
</evidence>
<evidence type="ECO:0000256" key="6">
    <source>
        <dbReference type="ARBA" id="ARBA00023136"/>
    </source>
</evidence>
<keyword evidence="8" id="KW-1185">Reference proteome</keyword>
<dbReference type="Proteomes" id="UP000790787">
    <property type="component" value="Chromosome 23"/>
</dbReference>
<keyword evidence="2" id="KW-0812">Transmembrane</keyword>
<reference evidence="8" key="1">
    <citation type="journal article" date="2014" name="Nat. Commun.">
        <title>The tobacco genome sequence and its comparison with those of tomato and potato.</title>
        <authorList>
            <person name="Sierro N."/>
            <person name="Battey J.N."/>
            <person name="Ouadi S."/>
            <person name="Bakaher N."/>
            <person name="Bovet L."/>
            <person name="Willig A."/>
            <person name="Goepfert S."/>
            <person name="Peitsch M.C."/>
            <person name="Ivanov N.V."/>
        </authorList>
    </citation>
    <scope>NUCLEOTIDE SEQUENCE [LARGE SCALE GENOMIC DNA]</scope>
</reference>
<dbReference type="KEGG" id="nta:107769368"/>
<dbReference type="Pfam" id="PF13962">
    <property type="entry name" value="PGG"/>
    <property type="match status" value="1"/>
</dbReference>
<dbReference type="OMA" id="ATWAITE"/>
<dbReference type="InterPro" id="IPR026961">
    <property type="entry name" value="PGG_dom"/>
</dbReference>
<keyword evidence="4" id="KW-1133">Transmembrane helix</keyword>
<keyword evidence="5 7" id="KW-0040">ANK repeat</keyword>
<accession>A0A1S3XW15</accession>
<dbReference type="GeneID" id="107769368"/>
<keyword evidence="3" id="KW-0677">Repeat</keyword>
<gene>
    <name evidence="9" type="primary">LOC107769368</name>
</gene>
<dbReference type="InterPro" id="IPR002110">
    <property type="entry name" value="Ankyrin_rpt"/>
</dbReference>
<evidence type="ECO:0000256" key="5">
    <source>
        <dbReference type="ARBA" id="ARBA00023043"/>
    </source>
</evidence>
<name>A0A1S3XW15_TOBAC</name>
<dbReference type="STRING" id="4097.A0A1S3XW15"/>
<evidence type="ECO:0000256" key="7">
    <source>
        <dbReference type="PROSITE-ProRule" id="PRU00023"/>
    </source>
</evidence>
<organism evidence="8 9">
    <name type="scientific">Nicotiana tabacum</name>
    <name type="common">Common tobacco</name>
    <dbReference type="NCBI Taxonomy" id="4097"/>
    <lineage>
        <taxon>Eukaryota</taxon>
        <taxon>Viridiplantae</taxon>
        <taxon>Streptophyta</taxon>
        <taxon>Embryophyta</taxon>
        <taxon>Tracheophyta</taxon>
        <taxon>Spermatophyta</taxon>
        <taxon>Magnoliopsida</taxon>
        <taxon>eudicotyledons</taxon>
        <taxon>Gunneridae</taxon>
        <taxon>Pentapetalae</taxon>
        <taxon>asterids</taxon>
        <taxon>lamiids</taxon>
        <taxon>Solanales</taxon>
        <taxon>Solanaceae</taxon>
        <taxon>Nicotianoideae</taxon>
        <taxon>Nicotianeae</taxon>
        <taxon>Nicotiana</taxon>
    </lineage>
</organism>
<dbReference type="SMART" id="SM00248">
    <property type="entry name" value="ANK"/>
    <property type="match status" value="8"/>
</dbReference>
<comment type="subcellular location">
    <subcellularLocation>
        <location evidence="1">Membrane</location>
        <topology evidence="1">Multi-pass membrane protein</topology>
    </subcellularLocation>
</comment>
<evidence type="ECO:0000256" key="1">
    <source>
        <dbReference type="ARBA" id="ARBA00004141"/>
    </source>
</evidence>
<dbReference type="GO" id="GO:0005886">
    <property type="term" value="C:plasma membrane"/>
    <property type="evidence" value="ECO:0000318"/>
    <property type="project" value="GO_Central"/>
</dbReference>